<feature type="domain" description="Glycosyltransferase subfamily 4-like N-terminal" evidence="1">
    <location>
        <begin position="12"/>
        <end position="167"/>
    </location>
</feature>
<name>A0ABZ0SI56_9GAMM</name>
<dbReference type="GO" id="GO:0004373">
    <property type="term" value="F:alpha-1,4-glucan glucosyltransferase (UDP-glucose donor) activity"/>
    <property type="evidence" value="ECO:0007669"/>
    <property type="project" value="UniProtKB-EC"/>
</dbReference>
<dbReference type="Gene3D" id="3.40.50.2000">
    <property type="entry name" value="Glycogen Phosphorylase B"/>
    <property type="match status" value="2"/>
</dbReference>
<organism evidence="2 3">
    <name type="scientific">Thiorhodovibrio winogradskyi</name>
    <dbReference type="NCBI Taxonomy" id="77007"/>
    <lineage>
        <taxon>Bacteria</taxon>
        <taxon>Pseudomonadati</taxon>
        <taxon>Pseudomonadota</taxon>
        <taxon>Gammaproteobacteria</taxon>
        <taxon>Chromatiales</taxon>
        <taxon>Chromatiaceae</taxon>
        <taxon>Thiorhodovibrio</taxon>
    </lineage>
</organism>
<proteinExistence type="predicted"/>
<dbReference type="InterPro" id="IPR050194">
    <property type="entry name" value="Glycosyltransferase_grp1"/>
</dbReference>
<evidence type="ECO:0000313" key="3">
    <source>
        <dbReference type="Proteomes" id="UP001432180"/>
    </source>
</evidence>
<evidence type="ECO:0000313" key="2">
    <source>
        <dbReference type="EMBL" id="WPL19381.1"/>
    </source>
</evidence>
<protein>
    <submittedName>
        <fullName evidence="2">Glycogen synthase</fullName>
        <ecNumber evidence="2">2.4.1.11</ecNumber>
    </submittedName>
</protein>
<dbReference type="RefSeq" id="WP_328985129.1">
    <property type="nucleotide sequence ID" value="NZ_CP121472.1"/>
</dbReference>
<dbReference type="EC" id="2.4.1.11" evidence="2"/>
<dbReference type="SUPFAM" id="SSF53756">
    <property type="entry name" value="UDP-Glycosyltransferase/glycogen phosphorylase"/>
    <property type="match status" value="1"/>
</dbReference>
<keyword evidence="2" id="KW-0328">Glycosyltransferase</keyword>
<dbReference type="CDD" id="cd03801">
    <property type="entry name" value="GT4_PimA-like"/>
    <property type="match status" value="1"/>
</dbReference>
<evidence type="ECO:0000259" key="1">
    <source>
        <dbReference type="Pfam" id="PF13439"/>
    </source>
</evidence>
<keyword evidence="2" id="KW-0808">Transferase</keyword>
<keyword evidence="3" id="KW-1185">Reference proteome</keyword>
<dbReference type="EMBL" id="CP121472">
    <property type="protein sequence ID" value="WPL19381.1"/>
    <property type="molecule type" value="Genomic_DNA"/>
</dbReference>
<reference evidence="2 3" key="1">
    <citation type="journal article" date="2023" name="Microorganisms">
        <title>Thiorhodovibrio frisius and Trv. litoralis spp. nov., Two Novel Members from a Clade of Fastidious Purple Sulfur Bacteria That Exhibit Unique Red-Shifted Light-Harvesting Capabilities.</title>
        <authorList>
            <person name="Methner A."/>
            <person name="Kuzyk S.B."/>
            <person name="Petersen J."/>
            <person name="Bauer S."/>
            <person name="Brinkmann H."/>
            <person name="Sichau K."/>
            <person name="Wanner G."/>
            <person name="Wolf J."/>
            <person name="Neumann-Schaal M."/>
            <person name="Henke P."/>
            <person name="Tank M."/>
            <person name="Sproer C."/>
            <person name="Bunk B."/>
            <person name="Overmann J."/>
        </authorList>
    </citation>
    <scope>NUCLEOTIDE SEQUENCE [LARGE SCALE GENOMIC DNA]</scope>
    <source>
        <strain evidence="2 3">DSM 6702</strain>
    </source>
</reference>
<dbReference type="Pfam" id="PF13439">
    <property type="entry name" value="Glyco_transf_4"/>
    <property type="match status" value="1"/>
</dbReference>
<dbReference type="PANTHER" id="PTHR45947:SF3">
    <property type="entry name" value="SULFOQUINOVOSYL TRANSFERASE SQD2"/>
    <property type="match status" value="1"/>
</dbReference>
<dbReference type="InterPro" id="IPR028098">
    <property type="entry name" value="Glyco_trans_4-like_N"/>
</dbReference>
<dbReference type="Proteomes" id="UP001432180">
    <property type="component" value="Chromosome"/>
</dbReference>
<dbReference type="PANTHER" id="PTHR45947">
    <property type="entry name" value="SULFOQUINOVOSYL TRANSFERASE SQD2"/>
    <property type="match status" value="1"/>
</dbReference>
<gene>
    <name evidence="2" type="ORF">Thiowin_04499</name>
</gene>
<dbReference type="Pfam" id="PF13692">
    <property type="entry name" value="Glyco_trans_1_4"/>
    <property type="match status" value="1"/>
</dbReference>
<sequence length="401" mass="44338">MKFAYFGIPHTGGTYSVYRSLRKGLAEHGVDVSWLGVGPKAQAAMLDPRWQSDLSHGAVIAGDEENEREQARRLNRHLVEAGFDGVFVNVLSGRVATNAIRFLDPAVKRVMIVHTITLATYAAARAIRDHVHATVGVSPRIRDDLIHQYGFSADRTQAIANAVDLARFQAATRLPRQDGPLRLLSLGRIINSDKGIFWLPEILERLPADVGQLTIAGDGPDLAELKRRCARFGERVRFIGRVDAEQVPKVLASHDVFLFPSRFEGLPLSLVEAMAAGCVPVASRIKGVTETVVRSGENGLLFPIGDVQAAAQAIEQLHRDPDGLSRMSTAARESVIGRFDLSTMAQAYFSILETLVSKPTRIAAPYPIEHWRYPRGLKPGFRTYLPTDLKNWLRLLRERLA</sequence>
<accession>A0ABZ0SI56</accession>